<evidence type="ECO:0000313" key="1">
    <source>
        <dbReference type="EMBL" id="RPB26001.1"/>
    </source>
</evidence>
<sequence>MYTCTKMDWTHGGHLSQRYRAISLVIFIQIMEIYLVETSYGQLQGIGKWLDLPIITETPELGGVSYDDRAMTMTSQLRLKKDLGNTCKFEDVYSLWDERSSGISGALRVLRRFEHVDPWTPTLMKTHPSPETYASTQYIAVSKSIDHACHAPGSPTS</sequence>
<accession>A0A3N4LZA0</accession>
<evidence type="ECO:0000313" key="2">
    <source>
        <dbReference type="Proteomes" id="UP000267821"/>
    </source>
</evidence>
<organism evidence="1 2">
    <name type="scientific">Terfezia boudieri ATCC MYA-4762</name>
    <dbReference type="NCBI Taxonomy" id="1051890"/>
    <lineage>
        <taxon>Eukaryota</taxon>
        <taxon>Fungi</taxon>
        <taxon>Dikarya</taxon>
        <taxon>Ascomycota</taxon>
        <taxon>Pezizomycotina</taxon>
        <taxon>Pezizomycetes</taxon>
        <taxon>Pezizales</taxon>
        <taxon>Pezizaceae</taxon>
        <taxon>Terfezia</taxon>
    </lineage>
</organism>
<proteinExistence type="predicted"/>
<name>A0A3N4LZA0_9PEZI</name>
<protein>
    <submittedName>
        <fullName evidence="1">Uncharacterized protein</fullName>
    </submittedName>
</protein>
<dbReference type="EMBL" id="ML121536">
    <property type="protein sequence ID" value="RPB26001.1"/>
    <property type="molecule type" value="Genomic_DNA"/>
</dbReference>
<dbReference type="AlphaFoldDB" id="A0A3N4LZA0"/>
<dbReference type="Proteomes" id="UP000267821">
    <property type="component" value="Unassembled WGS sequence"/>
</dbReference>
<gene>
    <name evidence="1" type="ORF">L211DRAFT_69788</name>
</gene>
<reference evidence="1 2" key="1">
    <citation type="journal article" date="2018" name="Nat. Ecol. Evol.">
        <title>Pezizomycetes genomes reveal the molecular basis of ectomycorrhizal truffle lifestyle.</title>
        <authorList>
            <person name="Murat C."/>
            <person name="Payen T."/>
            <person name="Noel B."/>
            <person name="Kuo A."/>
            <person name="Morin E."/>
            <person name="Chen J."/>
            <person name="Kohler A."/>
            <person name="Krizsan K."/>
            <person name="Balestrini R."/>
            <person name="Da Silva C."/>
            <person name="Montanini B."/>
            <person name="Hainaut M."/>
            <person name="Levati E."/>
            <person name="Barry K.W."/>
            <person name="Belfiori B."/>
            <person name="Cichocki N."/>
            <person name="Clum A."/>
            <person name="Dockter R.B."/>
            <person name="Fauchery L."/>
            <person name="Guy J."/>
            <person name="Iotti M."/>
            <person name="Le Tacon F."/>
            <person name="Lindquist E.A."/>
            <person name="Lipzen A."/>
            <person name="Malagnac F."/>
            <person name="Mello A."/>
            <person name="Molinier V."/>
            <person name="Miyauchi S."/>
            <person name="Poulain J."/>
            <person name="Riccioni C."/>
            <person name="Rubini A."/>
            <person name="Sitrit Y."/>
            <person name="Splivallo R."/>
            <person name="Traeger S."/>
            <person name="Wang M."/>
            <person name="Zifcakova L."/>
            <person name="Wipf D."/>
            <person name="Zambonelli A."/>
            <person name="Paolocci F."/>
            <person name="Nowrousian M."/>
            <person name="Ottonello S."/>
            <person name="Baldrian P."/>
            <person name="Spatafora J.W."/>
            <person name="Henrissat B."/>
            <person name="Nagy L.G."/>
            <person name="Aury J.M."/>
            <person name="Wincker P."/>
            <person name="Grigoriev I.V."/>
            <person name="Bonfante P."/>
            <person name="Martin F.M."/>
        </authorList>
    </citation>
    <scope>NUCLEOTIDE SEQUENCE [LARGE SCALE GENOMIC DNA]</scope>
    <source>
        <strain evidence="1 2">ATCC MYA-4762</strain>
    </source>
</reference>
<dbReference type="InParanoid" id="A0A3N4LZA0"/>
<keyword evidence="2" id="KW-1185">Reference proteome</keyword>